<evidence type="ECO:0000313" key="11">
    <source>
        <dbReference type="Proteomes" id="UP000078532"/>
    </source>
</evidence>
<evidence type="ECO:0000256" key="3">
    <source>
        <dbReference type="ARBA" id="ARBA00022448"/>
    </source>
</evidence>
<dbReference type="Proteomes" id="UP000078532">
    <property type="component" value="Unassembled WGS sequence"/>
</dbReference>
<dbReference type="PROSITE" id="PS50850">
    <property type="entry name" value="MFS"/>
    <property type="match status" value="1"/>
</dbReference>
<keyword evidence="11" id="KW-1185">Reference proteome</keyword>
<evidence type="ECO:0000259" key="9">
    <source>
        <dbReference type="PROSITE" id="PS50850"/>
    </source>
</evidence>
<evidence type="ECO:0000256" key="4">
    <source>
        <dbReference type="ARBA" id="ARBA00022475"/>
    </source>
</evidence>
<evidence type="ECO:0000256" key="7">
    <source>
        <dbReference type="ARBA" id="ARBA00023136"/>
    </source>
</evidence>
<feature type="transmembrane region" description="Helical" evidence="8">
    <location>
        <begin position="50"/>
        <end position="68"/>
    </location>
</feature>
<keyword evidence="3" id="KW-0813">Transport</keyword>
<dbReference type="RefSeq" id="WP_066666154.1">
    <property type="nucleotide sequence ID" value="NZ_LYVF01000013.1"/>
</dbReference>
<dbReference type="PANTHER" id="PTHR43271:SF1">
    <property type="entry name" value="INNER MEMBRANE TRANSPORT PROTEIN YNFM"/>
    <property type="match status" value="1"/>
</dbReference>
<evidence type="ECO:0000256" key="8">
    <source>
        <dbReference type="SAM" id="Phobius"/>
    </source>
</evidence>
<feature type="transmembrane region" description="Helical" evidence="8">
    <location>
        <begin position="218"/>
        <end position="238"/>
    </location>
</feature>
<dbReference type="OrthoDB" id="63984at2"/>
<dbReference type="InterPro" id="IPR011701">
    <property type="entry name" value="MFS"/>
</dbReference>
<dbReference type="Pfam" id="PF07690">
    <property type="entry name" value="MFS_1"/>
    <property type="match status" value="1"/>
</dbReference>
<feature type="transmembrane region" description="Helical" evidence="8">
    <location>
        <begin position="12"/>
        <end position="30"/>
    </location>
</feature>
<proteinExistence type="inferred from homology"/>
<evidence type="ECO:0000256" key="6">
    <source>
        <dbReference type="ARBA" id="ARBA00022989"/>
    </source>
</evidence>
<evidence type="ECO:0000256" key="2">
    <source>
        <dbReference type="ARBA" id="ARBA00008335"/>
    </source>
</evidence>
<name>A0A1B7LIM5_9FIRM</name>
<keyword evidence="4" id="KW-1003">Cell membrane</keyword>
<reference evidence="10 11" key="1">
    <citation type="submission" date="2016-04" db="EMBL/GenBank/DDBJ databases">
        <authorList>
            <person name="Evans L.H."/>
            <person name="Alamgir A."/>
            <person name="Owens N."/>
            <person name="Weber N.D."/>
            <person name="Virtaneva K."/>
            <person name="Barbian K."/>
            <person name="Babar A."/>
            <person name="Rosenke K."/>
        </authorList>
    </citation>
    <scope>NUCLEOTIDE SEQUENCE [LARGE SCALE GENOMIC DNA]</scope>
    <source>
        <strain evidence="10 11">LMa1</strain>
    </source>
</reference>
<evidence type="ECO:0000313" key="10">
    <source>
        <dbReference type="EMBL" id="OAT86425.1"/>
    </source>
</evidence>
<keyword evidence="6 8" id="KW-1133">Transmembrane helix</keyword>
<dbReference type="InterPro" id="IPR036259">
    <property type="entry name" value="MFS_trans_sf"/>
</dbReference>
<dbReference type="PANTHER" id="PTHR43271">
    <property type="entry name" value="BLL2771 PROTEIN"/>
    <property type="match status" value="1"/>
</dbReference>
<keyword evidence="5 8" id="KW-0812">Transmembrane</keyword>
<feature type="transmembrane region" description="Helical" evidence="8">
    <location>
        <begin position="166"/>
        <end position="188"/>
    </location>
</feature>
<dbReference type="GO" id="GO:0005886">
    <property type="term" value="C:plasma membrane"/>
    <property type="evidence" value="ECO:0007669"/>
    <property type="project" value="UniProtKB-SubCell"/>
</dbReference>
<feature type="transmembrane region" description="Helical" evidence="8">
    <location>
        <begin position="250"/>
        <end position="271"/>
    </location>
</feature>
<feature type="transmembrane region" description="Helical" evidence="8">
    <location>
        <begin position="368"/>
        <end position="392"/>
    </location>
</feature>
<dbReference type="AlphaFoldDB" id="A0A1B7LIM5"/>
<dbReference type="GO" id="GO:0022857">
    <property type="term" value="F:transmembrane transporter activity"/>
    <property type="evidence" value="ECO:0007669"/>
    <property type="project" value="InterPro"/>
</dbReference>
<feature type="transmembrane region" description="Helical" evidence="8">
    <location>
        <begin position="80"/>
        <end position="97"/>
    </location>
</feature>
<sequence length="400" mass="42946">MEYIEPGSGQYGRAISALFLGSFVTFAALYSTQPLIPAISREFNVTPAVGSLSLSLATGALAVFMLVAPAISDLTGRKPVMTASLLFSAVLSIFTAFTRSFTMLLLTRLLQGVFLAGFPAIAMGYINEEIDPRSTGLVMGIYVSGTSFGGMAGRIITGALTDLFTWHTALGILGAINLLVSFFFWRMLPESRHFSPRKNTVQTTFFALFKNLRTPGLLPLYCLGFILMGAFVTLYNYIGYPLMAPPYNLSQTVAGLIFLVYLTGTFSSAWMGGLADRTNRAKVLKAGIAIMFSGALLTLDSVLIIKIIGIAIFTFGFFGSHSVASGWVGKRAGTDSKAQASSLYLLFYYAGSSLVGTTGGLFWSRCGWAGVVSLIGFLLFTAFCLSLLVHVVKVNAKRVT</sequence>
<dbReference type="Gene3D" id="1.20.1250.20">
    <property type="entry name" value="MFS general substrate transporter like domains"/>
    <property type="match status" value="1"/>
</dbReference>
<comment type="subcellular location">
    <subcellularLocation>
        <location evidence="1">Cell membrane</location>
        <topology evidence="1">Multi-pass membrane protein</topology>
    </subcellularLocation>
</comment>
<feature type="domain" description="Major facilitator superfamily (MFS) profile" evidence="9">
    <location>
        <begin position="14"/>
        <end position="399"/>
    </location>
</feature>
<protein>
    <recommendedName>
        <fullName evidence="9">Major facilitator superfamily (MFS) profile domain-containing protein</fullName>
    </recommendedName>
</protein>
<feature type="transmembrane region" description="Helical" evidence="8">
    <location>
        <begin position="341"/>
        <end position="362"/>
    </location>
</feature>
<feature type="transmembrane region" description="Helical" evidence="8">
    <location>
        <begin position="138"/>
        <end position="160"/>
    </location>
</feature>
<comment type="similarity">
    <text evidence="2">Belongs to the major facilitator superfamily.</text>
</comment>
<dbReference type="SUPFAM" id="SSF103473">
    <property type="entry name" value="MFS general substrate transporter"/>
    <property type="match status" value="1"/>
</dbReference>
<feature type="transmembrane region" description="Helical" evidence="8">
    <location>
        <begin position="109"/>
        <end position="126"/>
    </location>
</feature>
<evidence type="ECO:0000256" key="1">
    <source>
        <dbReference type="ARBA" id="ARBA00004651"/>
    </source>
</evidence>
<keyword evidence="7 8" id="KW-0472">Membrane</keyword>
<gene>
    <name evidence="10" type="ORF">A6M21_03080</name>
</gene>
<comment type="caution">
    <text evidence="10">The sequence shown here is derived from an EMBL/GenBank/DDBJ whole genome shotgun (WGS) entry which is preliminary data.</text>
</comment>
<feature type="transmembrane region" description="Helical" evidence="8">
    <location>
        <begin position="310"/>
        <end position="329"/>
    </location>
</feature>
<dbReference type="CDD" id="cd17324">
    <property type="entry name" value="MFS_NepI_like"/>
    <property type="match status" value="1"/>
</dbReference>
<evidence type="ECO:0000256" key="5">
    <source>
        <dbReference type="ARBA" id="ARBA00022692"/>
    </source>
</evidence>
<accession>A0A1B7LIM5</accession>
<dbReference type="STRING" id="1838280.A6M21_03080"/>
<dbReference type="EMBL" id="LYVF01000013">
    <property type="protein sequence ID" value="OAT86425.1"/>
    <property type="molecule type" value="Genomic_DNA"/>
</dbReference>
<organism evidence="10 11">
    <name type="scientific">Desulfotomaculum copahuensis</name>
    <dbReference type="NCBI Taxonomy" id="1838280"/>
    <lineage>
        <taxon>Bacteria</taxon>
        <taxon>Bacillati</taxon>
        <taxon>Bacillota</taxon>
        <taxon>Clostridia</taxon>
        <taxon>Eubacteriales</taxon>
        <taxon>Desulfotomaculaceae</taxon>
        <taxon>Desulfotomaculum</taxon>
    </lineage>
</organism>
<dbReference type="InterPro" id="IPR020846">
    <property type="entry name" value="MFS_dom"/>
</dbReference>